<gene>
    <name evidence="1" type="ORF">IKC_05753</name>
</gene>
<name>A0A9W5VS78_BACCE</name>
<dbReference type="Proteomes" id="UP000014028">
    <property type="component" value="Unassembled WGS sequence"/>
</dbReference>
<evidence type="ECO:0000313" key="1">
    <source>
        <dbReference type="EMBL" id="EOQ10170.1"/>
    </source>
</evidence>
<accession>A0A9W5VS78</accession>
<proteinExistence type="predicted"/>
<comment type="caution">
    <text evidence="1">The sequence shown here is derived from an EMBL/GenBank/DDBJ whole genome shotgun (WGS) entry which is preliminary data.</text>
</comment>
<sequence>MKWSAEDGVQIRFNGVISKRIGRFDVGDESIQLWVIYSNESIRGAKTYIVASNIFCNYSASSR</sequence>
<evidence type="ECO:0000313" key="2">
    <source>
        <dbReference type="Proteomes" id="UP000014028"/>
    </source>
</evidence>
<protein>
    <submittedName>
        <fullName evidence="1">Uncharacterized protein</fullName>
    </submittedName>
</protein>
<reference evidence="1 2" key="1">
    <citation type="submission" date="2012-12" db="EMBL/GenBank/DDBJ databases">
        <title>The Genome Sequence of Bacillus cereus VD184.</title>
        <authorList>
            <consortium name="The Broad Institute Genome Sequencing Platform"/>
            <consortium name="The Broad Institute Genome Sequencing Center for Infectious Disease"/>
            <person name="Feldgarden M."/>
            <person name="Van der Auwera G.A."/>
            <person name="Mahillon J."/>
            <person name="Duprez V."/>
            <person name="Timmery S."/>
            <person name="Mattelet C."/>
            <person name="Dierick K."/>
            <person name="Sun M."/>
            <person name="Yu Z."/>
            <person name="Zhu L."/>
            <person name="Hu X."/>
            <person name="Shank E.B."/>
            <person name="Swiecicka I."/>
            <person name="Hansen B.M."/>
            <person name="Andrup L."/>
            <person name="Walker B."/>
            <person name="Young S.K."/>
            <person name="Zeng Q."/>
            <person name="Gargeya S."/>
            <person name="Fitzgerald M."/>
            <person name="Haas B."/>
            <person name="Abouelleil A."/>
            <person name="Alvarado L."/>
            <person name="Arachchi H.M."/>
            <person name="Berlin A.M."/>
            <person name="Chapman S.B."/>
            <person name="Dewar J."/>
            <person name="Goldberg J."/>
            <person name="Griggs A."/>
            <person name="Gujja S."/>
            <person name="Hansen M."/>
            <person name="Howarth C."/>
            <person name="Imamovic A."/>
            <person name="Larimer J."/>
            <person name="McCowan C."/>
            <person name="Murphy C."/>
            <person name="Neiman D."/>
            <person name="Pearson M."/>
            <person name="Priest M."/>
            <person name="Roberts A."/>
            <person name="Saif S."/>
            <person name="Shea T."/>
            <person name="Sisk P."/>
            <person name="Sykes S."/>
            <person name="Wortman J."/>
            <person name="Nusbaum C."/>
            <person name="Birren B."/>
        </authorList>
    </citation>
    <scope>NUCLEOTIDE SEQUENCE [LARGE SCALE GENOMIC DNA]</scope>
    <source>
        <strain evidence="1 2">VD184</strain>
    </source>
</reference>
<organism evidence="1 2">
    <name type="scientific">Bacillus cereus VD184</name>
    <dbReference type="NCBI Taxonomy" id="1053242"/>
    <lineage>
        <taxon>Bacteria</taxon>
        <taxon>Bacillati</taxon>
        <taxon>Bacillota</taxon>
        <taxon>Bacilli</taxon>
        <taxon>Bacillales</taxon>
        <taxon>Bacillaceae</taxon>
        <taxon>Bacillus</taxon>
        <taxon>Bacillus cereus group</taxon>
    </lineage>
</organism>
<dbReference type="AlphaFoldDB" id="A0A9W5VS78"/>
<dbReference type="EMBL" id="AHFK01000049">
    <property type="protein sequence ID" value="EOQ10170.1"/>
    <property type="molecule type" value="Genomic_DNA"/>
</dbReference>
<dbReference type="RefSeq" id="WP_016122951.1">
    <property type="nucleotide sequence ID" value="NZ_KB976831.1"/>
</dbReference>